<accession>A0A6A5SXP3</accession>
<gene>
    <name evidence="2" type="ORF">EJ02DRAFT_65611</name>
</gene>
<feature type="compositionally biased region" description="Basic and acidic residues" evidence="1">
    <location>
        <begin position="40"/>
        <end position="58"/>
    </location>
</feature>
<dbReference type="Proteomes" id="UP000800038">
    <property type="component" value="Unassembled WGS sequence"/>
</dbReference>
<proteinExistence type="predicted"/>
<evidence type="ECO:0000313" key="2">
    <source>
        <dbReference type="EMBL" id="KAF1945013.1"/>
    </source>
</evidence>
<dbReference type="EMBL" id="ML976012">
    <property type="protein sequence ID" value="KAF1945013.1"/>
    <property type="molecule type" value="Genomic_DNA"/>
</dbReference>
<reference evidence="2" key="1">
    <citation type="journal article" date="2020" name="Stud. Mycol.">
        <title>101 Dothideomycetes genomes: a test case for predicting lifestyles and emergence of pathogens.</title>
        <authorList>
            <person name="Haridas S."/>
            <person name="Albert R."/>
            <person name="Binder M."/>
            <person name="Bloem J."/>
            <person name="Labutti K."/>
            <person name="Salamov A."/>
            <person name="Andreopoulos B."/>
            <person name="Baker S."/>
            <person name="Barry K."/>
            <person name="Bills G."/>
            <person name="Bluhm B."/>
            <person name="Cannon C."/>
            <person name="Castanera R."/>
            <person name="Culley D."/>
            <person name="Daum C."/>
            <person name="Ezra D."/>
            <person name="Gonzalez J."/>
            <person name="Henrissat B."/>
            <person name="Kuo A."/>
            <person name="Liang C."/>
            <person name="Lipzen A."/>
            <person name="Lutzoni F."/>
            <person name="Magnuson J."/>
            <person name="Mondo S."/>
            <person name="Nolan M."/>
            <person name="Ohm R."/>
            <person name="Pangilinan J."/>
            <person name="Park H.-J."/>
            <person name="Ramirez L."/>
            <person name="Alfaro M."/>
            <person name="Sun H."/>
            <person name="Tritt A."/>
            <person name="Yoshinaga Y."/>
            <person name="Zwiers L.-H."/>
            <person name="Turgeon B."/>
            <person name="Goodwin S."/>
            <person name="Spatafora J."/>
            <person name="Crous P."/>
            <person name="Grigoriev I."/>
        </authorList>
    </citation>
    <scope>NUCLEOTIDE SEQUENCE</scope>
    <source>
        <strain evidence="2">CBS 161.51</strain>
    </source>
</reference>
<feature type="region of interest" description="Disordered" evidence="1">
    <location>
        <begin position="37"/>
        <end position="58"/>
    </location>
</feature>
<evidence type="ECO:0000313" key="3">
    <source>
        <dbReference type="Proteomes" id="UP000800038"/>
    </source>
</evidence>
<protein>
    <submittedName>
        <fullName evidence="2">Uncharacterized protein</fullName>
    </submittedName>
</protein>
<organism evidence="2 3">
    <name type="scientific">Clathrospora elynae</name>
    <dbReference type="NCBI Taxonomy" id="706981"/>
    <lineage>
        <taxon>Eukaryota</taxon>
        <taxon>Fungi</taxon>
        <taxon>Dikarya</taxon>
        <taxon>Ascomycota</taxon>
        <taxon>Pezizomycotina</taxon>
        <taxon>Dothideomycetes</taxon>
        <taxon>Pleosporomycetidae</taxon>
        <taxon>Pleosporales</taxon>
        <taxon>Diademaceae</taxon>
        <taxon>Clathrospora</taxon>
    </lineage>
</organism>
<keyword evidence="3" id="KW-1185">Reference proteome</keyword>
<sequence>MVCGLSYLMSSGTSPPMRRRCLYSTSAVYSPPLYVGARDTPNRDTFAHPSRERTQPKI</sequence>
<name>A0A6A5SXP3_9PLEO</name>
<dbReference type="AlphaFoldDB" id="A0A6A5SXP3"/>
<evidence type="ECO:0000256" key="1">
    <source>
        <dbReference type="SAM" id="MobiDB-lite"/>
    </source>
</evidence>